<protein>
    <submittedName>
        <fullName evidence="5">SARP family transcriptional regulator</fullName>
    </submittedName>
</protein>
<feature type="domain" description="HTH luxR-type" evidence="4">
    <location>
        <begin position="933"/>
        <end position="998"/>
    </location>
</feature>
<dbReference type="InterPro" id="IPR027417">
    <property type="entry name" value="P-loop_NTPase"/>
</dbReference>
<evidence type="ECO:0000313" key="6">
    <source>
        <dbReference type="Proteomes" id="UP000609879"/>
    </source>
</evidence>
<comment type="caution">
    <text evidence="5">The sequence shown here is derived from an EMBL/GenBank/DDBJ whole genome shotgun (WGS) entry which is preliminary data.</text>
</comment>
<accession>A0ABQ3XY64</accession>
<keyword evidence="6" id="KW-1185">Reference proteome</keyword>
<dbReference type="PANTHER" id="PTHR16305:SF35">
    <property type="entry name" value="TRANSCRIPTIONAL ACTIVATOR DOMAIN"/>
    <property type="match status" value="1"/>
</dbReference>
<dbReference type="Proteomes" id="UP000609879">
    <property type="component" value="Unassembled WGS sequence"/>
</dbReference>
<evidence type="ECO:0000256" key="3">
    <source>
        <dbReference type="SAM" id="MobiDB-lite"/>
    </source>
</evidence>
<evidence type="ECO:0000256" key="2">
    <source>
        <dbReference type="ARBA" id="ARBA00022840"/>
    </source>
</evidence>
<reference evidence="5 6" key="1">
    <citation type="submission" date="2021-01" db="EMBL/GenBank/DDBJ databases">
        <title>Whole genome shotgun sequence of Actinoplanes deccanensis NBRC 13994.</title>
        <authorList>
            <person name="Komaki H."/>
            <person name="Tamura T."/>
        </authorList>
    </citation>
    <scope>NUCLEOTIDE SEQUENCE [LARGE SCALE GENOMIC DNA]</scope>
    <source>
        <strain evidence="5 6">NBRC 13994</strain>
    </source>
</reference>
<dbReference type="SUPFAM" id="SSF46894">
    <property type="entry name" value="C-terminal effector domain of the bipartite response regulators"/>
    <property type="match status" value="1"/>
</dbReference>
<keyword evidence="1" id="KW-0547">Nucleotide-binding</keyword>
<evidence type="ECO:0000256" key="1">
    <source>
        <dbReference type="ARBA" id="ARBA00022741"/>
    </source>
</evidence>
<dbReference type="Pfam" id="PF00196">
    <property type="entry name" value="GerE"/>
    <property type="match status" value="1"/>
</dbReference>
<evidence type="ECO:0000313" key="5">
    <source>
        <dbReference type="EMBL" id="GID72691.1"/>
    </source>
</evidence>
<dbReference type="PANTHER" id="PTHR16305">
    <property type="entry name" value="TESTICULAR SOLUBLE ADENYLYL CYCLASE"/>
    <property type="match status" value="1"/>
</dbReference>
<dbReference type="SUPFAM" id="SSF52540">
    <property type="entry name" value="P-loop containing nucleoside triphosphate hydrolases"/>
    <property type="match status" value="1"/>
</dbReference>
<dbReference type="InterPro" id="IPR036388">
    <property type="entry name" value="WH-like_DNA-bd_sf"/>
</dbReference>
<feature type="region of interest" description="Disordered" evidence="3">
    <location>
        <begin position="1"/>
        <end position="23"/>
    </location>
</feature>
<dbReference type="InterPro" id="IPR016032">
    <property type="entry name" value="Sig_transdc_resp-reg_C-effctor"/>
</dbReference>
<dbReference type="PRINTS" id="PR00038">
    <property type="entry name" value="HTHLUXR"/>
</dbReference>
<dbReference type="PROSITE" id="PS50043">
    <property type="entry name" value="HTH_LUXR_2"/>
    <property type="match status" value="1"/>
</dbReference>
<name>A0ABQ3XY64_9ACTN</name>
<organism evidence="5 6">
    <name type="scientific">Paractinoplanes deccanensis</name>
    <dbReference type="NCBI Taxonomy" id="113561"/>
    <lineage>
        <taxon>Bacteria</taxon>
        <taxon>Bacillati</taxon>
        <taxon>Actinomycetota</taxon>
        <taxon>Actinomycetes</taxon>
        <taxon>Micromonosporales</taxon>
        <taxon>Micromonosporaceae</taxon>
        <taxon>Paractinoplanes</taxon>
    </lineage>
</organism>
<dbReference type="CDD" id="cd06170">
    <property type="entry name" value="LuxR_C_like"/>
    <property type="match status" value="1"/>
</dbReference>
<dbReference type="Gene3D" id="3.40.50.300">
    <property type="entry name" value="P-loop containing nucleotide triphosphate hydrolases"/>
    <property type="match status" value="1"/>
</dbReference>
<keyword evidence="2" id="KW-0067">ATP-binding</keyword>
<dbReference type="Gene3D" id="1.10.10.10">
    <property type="entry name" value="Winged helix-like DNA-binding domain superfamily/Winged helix DNA-binding domain"/>
    <property type="match status" value="1"/>
</dbReference>
<evidence type="ECO:0000259" key="4">
    <source>
        <dbReference type="PROSITE" id="PS50043"/>
    </source>
</evidence>
<gene>
    <name evidence="5" type="ORF">Ade02nite_13320</name>
</gene>
<dbReference type="EMBL" id="BOMI01000021">
    <property type="protein sequence ID" value="GID72691.1"/>
    <property type="molecule type" value="Genomic_DNA"/>
</dbReference>
<sequence length="1000" mass="106013">MAPSGGRRPVAFRADRAPGHGPAVLSATMRTRAPAMVGRDDEIQAVEQALEAARSGRGSAVFLVGEGGIGKSRLAAAAAERAAATGMTTMRGRGSAIGPTVPFRSLTEALLSLPRAGVPIDAAELGPYRPVLGRLIPDWGTAADGPDSGSLVVLAEAVLRLAGLAGRAGGCLMVLDDLQDADAESLAVVEYLMDNLGHQPVPALLLCTVRAEPCAALDLARSAAQRGTGTLVELERLGRDDVRRLAASCLGAGPGEVPEPVADRLWEDSAGNPLLVEELLHGMVAGGLLVRGAEGWRAAGDARTRLPASLTRSVARRIDRAEPRLRELLAVAAILGRRFPLTVVQAVTGLPDRDLLGHLHCEIAAQLVVPDDQAPDWYAFQHPLIAESLLSLLAPDERIRLARRTADAVATVFAGLPGEWCQIAATLRLHADEPAAAGRLFAEAGRRALAQGAAGSAVTLLDRALGLLAEGDAAARADTVEHLLYALAEAGLVERALASVSALDEIGSGLDRDRRAQLHIRLAWSLNVAGRSAEGLAQVGIARTLLGPGATAEQLAPLDVIAAHLMLDLPGPDQLRDAEEMARRAAPVAEAAPLPVVACQAWQLLGAITRRKDLAEATACLERSRSIAVQYHLPIWEIHALVRLGNDDALRDGSLRRLEQARQEALRVGAVNAGYQAEASIALQAVLRGDVATAETLSGQVLAAAGRLKLLETVHYVLLLRIVLAAHRGRRRAMNAALAEFRGWDGDPRQHTPRIHGLARAFCALLEENRAQARKDLDRALAAEDETPNIFYLSGRQGLDLLLRAVSGDLDRAECQAVSAEPTSELRWNRQFALLARAVLTGRSGRPADAASLVAEAMRVAEPYPMSRHLGLRLVGEAALADGWGTPVPWLRRAEEHFHAEGVPAIAGACRALLRRAGAPVAQRRDGVGRIPPELRGAGVTVREYEVLLLLANRLGNREIAGRLHLSPRTVEKHVASLITKTGHRDRIALSTLASTIAAD</sequence>
<dbReference type="InterPro" id="IPR041664">
    <property type="entry name" value="AAA_16"/>
</dbReference>
<proteinExistence type="predicted"/>
<dbReference type="SMART" id="SM00421">
    <property type="entry name" value="HTH_LUXR"/>
    <property type="match status" value="1"/>
</dbReference>
<dbReference type="Pfam" id="PF13191">
    <property type="entry name" value="AAA_16"/>
    <property type="match status" value="1"/>
</dbReference>
<dbReference type="InterPro" id="IPR000792">
    <property type="entry name" value="Tscrpt_reg_LuxR_C"/>
</dbReference>